<dbReference type="HOGENOM" id="CLU_1980656_0_0_4"/>
<organism evidence="1 2">
    <name type="scientific">Variovorax paradoxus (strain EPS)</name>
    <dbReference type="NCBI Taxonomy" id="595537"/>
    <lineage>
        <taxon>Bacteria</taxon>
        <taxon>Pseudomonadati</taxon>
        <taxon>Pseudomonadota</taxon>
        <taxon>Betaproteobacteria</taxon>
        <taxon>Burkholderiales</taxon>
        <taxon>Comamonadaceae</taxon>
        <taxon>Variovorax</taxon>
    </lineage>
</organism>
<dbReference type="RefSeq" id="WP_013542832.1">
    <property type="nucleotide sequence ID" value="NC_014931.1"/>
</dbReference>
<dbReference type="OrthoDB" id="8854006at2"/>
<dbReference type="EMBL" id="CP002417">
    <property type="protein sequence ID" value="ADU38622.1"/>
    <property type="molecule type" value="Genomic_DNA"/>
</dbReference>
<evidence type="ECO:0000313" key="2">
    <source>
        <dbReference type="Proteomes" id="UP000008917"/>
    </source>
</evidence>
<gene>
    <name evidence="1" type="ordered locus">Varpa_4454</name>
</gene>
<dbReference type="AlphaFoldDB" id="E6VB92"/>
<name>E6VB92_VARPE</name>
<dbReference type="KEGG" id="vpe:Varpa_4454"/>
<dbReference type="STRING" id="595537.Varpa_4454"/>
<dbReference type="Proteomes" id="UP000008917">
    <property type="component" value="Chromosome"/>
</dbReference>
<proteinExistence type="predicted"/>
<accession>E6VB92</accession>
<reference evidence="2" key="1">
    <citation type="submission" date="2010-12" db="EMBL/GenBank/DDBJ databases">
        <title>Complete sequence of Variovorax paradoxus EPS.</title>
        <authorList>
            <consortium name="US DOE Joint Genome Institute"/>
            <person name="Lucas S."/>
            <person name="Copeland A."/>
            <person name="Lapidus A."/>
            <person name="Cheng J.-F."/>
            <person name="Goodwin L."/>
            <person name="Pitluck S."/>
            <person name="Teshima H."/>
            <person name="Detter J.C."/>
            <person name="Han C."/>
            <person name="Tapia R."/>
            <person name="Land M."/>
            <person name="Hauser L."/>
            <person name="Kyrpides N."/>
            <person name="Ivanova N."/>
            <person name="Ovchinnikova G."/>
            <person name="Orwin P."/>
            <person name="Han J.-I.G."/>
            <person name="Woyke T."/>
        </authorList>
    </citation>
    <scope>NUCLEOTIDE SEQUENCE [LARGE SCALE GENOMIC DNA]</scope>
    <source>
        <strain evidence="2">EPS</strain>
    </source>
</reference>
<protein>
    <submittedName>
        <fullName evidence="1">Uncharacterized protein</fullName>
    </submittedName>
</protein>
<dbReference type="eggNOG" id="ENOG5033GZ7">
    <property type="taxonomic scope" value="Bacteria"/>
</dbReference>
<evidence type="ECO:0000313" key="1">
    <source>
        <dbReference type="EMBL" id="ADU38622.1"/>
    </source>
</evidence>
<sequence>MSTADDMDDMDDTDDMETWLLEAGDAIIEKKAAQGEASLSPPERAIYCMWALDYAVRNAGSLDALEDVHETAIEELAAFARAQKIDMLSTLLDMAADEDEEAFVDAYYEQFDTACTELRRLNETRH</sequence>
<reference evidence="1 2" key="2">
    <citation type="journal article" date="2013" name="Genome Announc.">
        <title>Genome of the Root-Associated Plant Growth-Promoting Bacterium Variovorax paradoxus Strain EPS.</title>
        <authorList>
            <person name="Han J.I."/>
            <person name="Spain J.C."/>
            <person name="Leadbetter J.R."/>
            <person name="Ovchinnikova G."/>
            <person name="Goodwin L.A."/>
            <person name="Han C.S."/>
            <person name="Woyke T."/>
            <person name="Davenport K.W."/>
            <person name="Orwin P.M."/>
        </authorList>
    </citation>
    <scope>NUCLEOTIDE SEQUENCE [LARGE SCALE GENOMIC DNA]</scope>
    <source>
        <strain evidence="1 2">EPS</strain>
    </source>
</reference>